<feature type="domain" description="CopC" evidence="9">
    <location>
        <begin position="26"/>
        <end position="126"/>
    </location>
</feature>
<dbReference type="KEGG" id="pcz:PCL1606_32120"/>
<dbReference type="InterPro" id="IPR014755">
    <property type="entry name" value="Cu-Rt/internalin_Ig-like"/>
</dbReference>
<comment type="similarity">
    <text evidence="2 7">Belongs to the CopC family.</text>
</comment>
<dbReference type="InterPro" id="IPR014756">
    <property type="entry name" value="Ig_E-set"/>
</dbReference>
<comment type="subcellular location">
    <subcellularLocation>
        <location evidence="1 7">Periplasm</location>
    </subcellularLocation>
</comment>
<keyword evidence="6 7" id="KW-0186">Copper</keyword>
<evidence type="ECO:0000256" key="5">
    <source>
        <dbReference type="ARBA" id="ARBA00022764"/>
    </source>
</evidence>
<keyword evidence="4 7" id="KW-0732">Signal</keyword>
<evidence type="ECO:0000256" key="7">
    <source>
        <dbReference type="RuleBase" id="RU369037"/>
    </source>
</evidence>
<organism evidence="10 11">
    <name type="scientific">Pseudomonas chlororaphis</name>
    <dbReference type="NCBI Taxonomy" id="587753"/>
    <lineage>
        <taxon>Bacteria</taxon>
        <taxon>Pseudomonadati</taxon>
        <taxon>Pseudomonadota</taxon>
        <taxon>Gammaproteobacteria</taxon>
        <taxon>Pseudomonadales</taxon>
        <taxon>Pseudomonadaceae</taxon>
        <taxon>Pseudomonas</taxon>
    </lineage>
</organism>
<evidence type="ECO:0000313" key="10">
    <source>
        <dbReference type="EMBL" id="AKA24663.1"/>
    </source>
</evidence>
<dbReference type="Proteomes" id="UP000032748">
    <property type="component" value="Chromosome"/>
</dbReference>
<dbReference type="InterPro" id="IPR032694">
    <property type="entry name" value="CopC/D"/>
</dbReference>
<dbReference type="NCBIfam" id="NF033814">
    <property type="entry name" value="copper_CopC"/>
    <property type="match status" value="1"/>
</dbReference>
<keyword evidence="5 7" id="KW-0574">Periplasm</keyword>
<dbReference type="PATRIC" id="fig|587753.10.peg.3204"/>
<evidence type="ECO:0000256" key="2">
    <source>
        <dbReference type="ARBA" id="ARBA00010509"/>
    </source>
</evidence>
<dbReference type="SUPFAM" id="SSF81296">
    <property type="entry name" value="E set domains"/>
    <property type="match status" value="1"/>
</dbReference>
<evidence type="ECO:0000256" key="4">
    <source>
        <dbReference type="ARBA" id="ARBA00022729"/>
    </source>
</evidence>
<dbReference type="OrthoDB" id="9796814at2"/>
<gene>
    <name evidence="10" type="ORF">PCL1606_32120</name>
</gene>
<dbReference type="InterPro" id="IPR047685">
    <property type="entry name" value="CopC-like"/>
</dbReference>
<sequence>MSYLKHLVLAVALGGGLSLAGLAQAHPKLVASTPAEGARVAAPAKIELQFSETLTRQFSGARLLMTGMAGMSHAPMPVKAAVAGGNDPKSMIITPAAPLTAGSYKVEWRAVSADTHPITGNLTFDVN</sequence>
<dbReference type="GO" id="GO:0005886">
    <property type="term" value="C:plasma membrane"/>
    <property type="evidence" value="ECO:0007669"/>
    <property type="project" value="TreeGrafter"/>
</dbReference>
<keyword evidence="3 7" id="KW-0479">Metal-binding</keyword>
<dbReference type="PANTHER" id="PTHR34820:SF4">
    <property type="entry name" value="INNER MEMBRANE PROTEIN YEBZ"/>
    <property type="match status" value="1"/>
</dbReference>
<dbReference type="GO" id="GO:0005507">
    <property type="term" value="F:copper ion binding"/>
    <property type="evidence" value="ECO:0007669"/>
    <property type="project" value="UniProtKB-UniRule"/>
</dbReference>
<feature type="signal peptide" evidence="8">
    <location>
        <begin position="1"/>
        <end position="25"/>
    </location>
</feature>
<comment type="function">
    <text evidence="7">Involved in copper resistance.</text>
</comment>
<proteinExistence type="inferred from homology"/>
<dbReference type="PANTHER" id="PTHR34820">
    <property type="entry name" value="INNER MEMBRANE PROTEIN YEBZ"/>
    <property type="match status" value="1"/>
</dbReference>
<dbReference type="GO" id="GO:0006825">
    <property type="term" value="P:copper ion transport"/>
    <property type="evidence" value="ECO:0007669"/>
    <property type="project" value="InterPro"/>
</dbReference>
<evidence type="ECO:0000256" key="8">
    <source>
        <dbReference type="SAM" id="SignalP"/>
    </source>
</evidence>
<accession>A0A0D5Y011</accession>
<dbReference type="Gene3D" id="2.60.40.1220">
    <property type="match status" value="1"/>
</dbReference>
<dbReference type="RefSeq" id="WP_045883289.1">
    <property type="nucleotide sequence ID" value="NZ_CP011110.1"/>
</dbReference>
<dbReference type="GO" id="GO:0046688">
    <property type="term" value="P:response to copper ion"/>
    <property type="evidence" value="ECO:0007669"/>
    <property type="project" value="UniProtKB-UniRule"/>
</dbReference>
<dbReference type="AlphaFoldDB" id="A0A0D5Y011"/>
<evidence type="ECO:0000256" key="1">
    <source>
        <dbReference type="ARBA" id="ARBA00004418"/>
    </source>
</evidence>
<reference evidence="10 11" key="1">
    <citation type="journal article" date="2015" name="Mol. Plant Microbe Interact.">
        <title>Comparative Genomic Analysis of Pseudomonas chlororaphis PCL1606 Reveals New Insight into Antifungal Compounds Involved in Biocontrol.</title>
        <authorList>
            <person name="Calderon C.E."/>
            <person name="Ramos C."/>
            <person name="de Vicente A."/>
            <person name="Cazorla F.M."/>
        </authorList>
    </citation>
    <scope>NUCLEOTIDE SEQUENCE [LARGE SCALE GENOMIC DNA]</scope>
    <source>
        <strain evidence="10 11">PCL1606</strain>
    </source>
</reference>
<name>A0A0D5Y011_9PSED</name>
<protein>
    <recommendedName>
        <fullName evidence="7">Copper resistance protein C</fullName>
    </recommendedName>
</protein>
<dbReference type="Pfam" id="PF04234">
    <property type="entry name" value="CopC"/>
    <property type="match status" value="1"/>
</dbReference>
<dbReference type="GO" id="GO:0042597">
    <property type="term" value="C:periplasmic space"/>
    <property type="evidence" value="ECO:0007669"/>
    <property type="project" value="UniProtKB-SubCell"/>
</dbReference>
<dbReference type="EMBL" id="CP011110">
    <property type="protein sequence ID" value="AKA24663.1"/>
    <property type="molecule type" value="Genomic_DNA"/>
</dbReference>
<evidence type="ECO:0000259" key="9">
    <source>
        <dbReference type="Pfam" id="PF04234"/>
    </source>
</evidence>
<evidence type="ECO:0000256" key="6">
    <source>
        <dbReference type="ARBA" id="ARBA00023008"/>
    </source>
</evidence>
<dbReference type="InterPro" id="IPR007348">
    <property type="entry name" value="CopC_dom"/>
</dbReference>
<evidence type="ECO:0000313" key="11">
    <source>
        <dbReference type="Proteomes" id="UP000032748"/>
    </source>
</evidence>
<feature type="chain" id="PRO_5002299679" description="Copper resistance protein C" evidence="8">
    <location>
        <begin position="26"/>
        <end position="127"/>
    </location>
</feature>
<evidence type="ECO:0000256" key="3">
    <source>
        <dbReference type="ARBA" id="ARBA00022723"/>
    </source>
</evidence>